<evidence type="ECO:0000313" key="2">
    <source>
        <dbReference type="EMBL" id="SDN12175.1"/>
    </source>
</evidence>
<protein>
    <submittedName>
        <fullName evidence="2">Putative quinone oxidoreductase, YhdH/YhfP family</fullName>
    </submittedName>
</protein>
<feature type="domain" description="Enoyl reductase (ER)" evidence="1">
    <location>
        <begin position="16"/>
        <end position="329"/>
    </location>
</feature>
<dbReference type="Pfam" id="PF00107">
    <property type="entry name" value="ADH_zinc_N"/>
    <property type="match status" value="1"/>
</dbReference>
<dbReference type="InterPro" id="IPR013149">
    <property type="entry name" value="ADH-like_C"/>
</dbReference>
<dbReference type="SUPFAM" id="SSF50129">
    <property type="entry name" value="GroES-like"/>
    <property type="match status" value="1"/>
</dbReference>
<dbReference type="GO" id="GO:0043957">
    <property type="term" value="F:acryloyl-CoA reductase (NADPH) activity"/>
    <property type="evidence" value="ECO:0007669"/>
    <property type="project" value="TreeGrafter"/>
</dbReference>
<organism evidence="2 3">
    <name type="scientific">Siphonobacter aquaeclarae</name>
    <dbReference type="NCBI Taxonomy" id="563176"/>
    <lineage>
        <taxon>Bacteria</taxon>
        <taxon>Pseudomonadati</taxon>
        <taxon>Bacteroidota</taxon>
        <taxon>Cytophagia</taxon>
        <taxon>Cytophagales</taxon>
        <taxon>Cytophagaceae</taxon>
        <taxon>Siphonobacter</taxon>
    </lineage>
</organism>
<dbReference type="InterPro" id="IPR013154">
    <property type="entry name" value="ADH-like_N"/>
</dbReference>
<dbReference type="CDD" id="cd05280">
    <property type="entry name" value="MDR_yhdh_yhfp"/>
    <property type="match status" value="1"/>
</dbReference>
<dbReference type="InterPro" id="IPR014188">
    <property type="entry name" value="Acrylyl-CoA_reductase_AcuI"/>
</dbReference>
<dbReference type="InterPro" id="IPR036291">
    <property type="entry name" value="NAD(P)-bd_dom_sf"/>
</dbReference>
<dbReference type="RefSeq" id="WP_176785672.1">
    <property type="nucleotide sequence ID" value="NZ_FNGS01000017.1"/>
</dbReference>
<dbReference type="Pfam" id="PF08240">
    <property type="entry name" value="ADH_N"/>
    <property type="match status" value="1"/>
</dbReference>
<evidence type="ECO:0000259" key="1">
    <source>
        <dbReference type="SMART" id="SM00829"/>
    </source>
</evidence>
<dbReference type="PANTHER" id="PTHR43677:SF1">
    <property type="entry name" value="ACRYLYL-COA REDUCTASE ACUI-RELATED"/>
    <property type="match status" value="1"/>
</dbReference>
<proteinExistence type="predicted"/>
<dbReference type="SMART" id="SM00829">
    <property type="entry name" value="PKS_ER"/>
    <property type="match status" value="1"/>
</dbReference>
<reference evidence="2 3" key="1">
    <citation type="submission" date="2016-10" db="EMBL/GenBank/DDBJ databases">
        <authorList>
            <person name="de Groot N.N."/>
        </authorList>
    </citation>
    <scope>NUCLEOTIDE SEQUENCE [LARGE SCALE GENOMIC DNA]</scope>
    <source>
        <strain evidence="2 3">DSM 21668</strain>
    </source>
</reference>
<dbReference type="Gene3D" id="3.40.50.720">
    <property type="entry name" value="NAD(P)-binding Rossmann-like Domain"/>
    <property type="match status" value="1"/>
</dbReference>
<sequence>MMNIPYKALQVTHEDGNISRKIVNLNTHDLAANDLLIRVHYSSVNYKDALSAAGNKGVTRKFPHTPGIDAAGEIVSSNSADFQPGDRVLITGYDLGMNTWGGFGEYIRVPRHWALPLPEGLSFREAMAFGTAGLTAGLSVDELIKGGILPGAGKIAVSGATGGVGSLAATILKKLGYTTVAISGKANDPFLADGLGFDEVFEREAFVAQFDQKPIGPTEFVGAVDTVSGKVLSGILKSTTRGGVVTCCGMVASADLQTSIFPFILRGVRLVGIDSVEIPLARKKEVWRHLASDWKPENMGVLCQEIILDELCDVLDAVLKGQAKGRFVLRHFEPGQ</sequence>
<dbReference type="PANTHER" id="PTHR43677">
    <property type="entry name" value="SHORT-CHAIN DEHYDROGENASE/REDUCTASE"/>
    <property type="match status" value="1"/>
</dbReference>
<dbReference type="NCBIfam" id="TIGR02823">
    <property type="entry name" value="oxido_YhdH"/>
    <property type="match status" value="1"/>
</dbReference>
<evidence type="ECO:0000313" key="3">
    <source>
        <dbReference type="Proteomes" id="UP000198901"/>
    </source>
</evidence>
<name>A0A1G9YU26_9BACT</name>
<gene>
    <name evidence="2" type="ORF">SAMN04488090_5029</name>
</gene>
<dbReference type="InterPro" id="IPR011032">
    <property type="entry name" value="GroES-like_sf"/>
</dbReference>
<keyword evidence="3" id="KW-1185">Reference proteome</keyword>
<dbReference type="InterPro" id="IPR051397">
    <property type="entry name" value="Zn-ADH-like_protein"/>
</dbReference>
<dbReference type="EMBL" id="FNGS01000017">
    <property type="protein sequence ID" value="SDN12175.1"/>
    <property type="molecule type" value="Genomic_DNA"/>
</dbReference>
<dbReference type="InterPro" id="IPR020843">
    <property type="entry name" value="ER"/>
</dbReference>
<accession>A0A1G9YU26</accession>
<dbReference type="AlphaFoldDB" id="A0A1G9YU26"/>
<dbReference type="SUPFAM" id="SSF51735">
    <property type="entry name" value="NAD(P)-binding Rossmann-fold domains"/>
    <property type="match status" value="1"/>
</dbReference>
<dbReference type="Gene3D" id="3.90.180.10">
    <property type="entry name" value="Medium-chain alcohol dehydrogenases, catalytic domain"/>
    <property type="match status" value="1"/>
</dbReference>
<dbReference type="Proteomes" id="UP000198901">
    <property type="component" value="Unassembled WGS sequence"/>
</dbReference>
<dbReference type="STRING" id="563176.SAMN04488090_5029"/>